<accession>A0A392RCK2</accession>
<reference evidence="2 3" key="1">
    <citation type="journal article" date="2018" name="Front. Plant Sci.">
        <title>Red Clover (Trifolium pratense) and Zigzag Clover (T. medium) - A Picture of Genomic Similarities and Differences.</title>
        <authorList>
            <person name="Dluhosova J."/>
            <person name="Istvanek J."/>
            <person name="Nedelnik J."/>
            <person name="Repkova J."/>
        </authorList>
    </citation>
    <scope>NUCLEOTIDE SEQUENCE [LARGE SCALE GENOMIC DNA]</scope>
    <source>
        <strain evidence="3">cv. 10/8</strain>
        <tissue evidence="2">Leaf</tissue>
    </source>
</reference>
<comment type="caution">
    <text evidence="2">The sequence shown here is derived from an EMBL/GenBank/DDBJ whole genome shotgun (WGS) entry which is preliminary data.</text>
</comment>
<evidence type="ECO:0000313" key="2">
    <source>
        <dbReference type="EMBL" id="MCI33989.1"/>
    </source>
</evidence>
<keyword evidence="2" id="KW-0808">Transferase</keyword>
<proteinExistence type="predicted"/>
<dbReference type="AlphaFoldDB" id="A0A392RCK2"/>
<sequence length="42" mass="4800">MLRKKNGGGKLREREAVTSGRQRRAHKVIQDPNNVNKPAMKE</sequence>
<name>A0A392RCK2_9FABA</name>
<organism evidence="2 3">
    <name type="scientific">Trifolium medium</name>
    <dbReference type="NCBI Taxonomy" id="97028"/>
    <lineage>
        <taxon>Eukaryota</taxon>
        <taxon>Viridiplantae</taxon>
        <taxon>Streptophyta</taxon>
        <taxon>Embryophyta</taxon>
        <taxon>Tracheophyta</taxon>
        <taxon>Spermatophyta</taxon>
        <taxon>Magnoliopsida</taxon>
        <taxon>eudicotyledons</taxon>
        <taxon>Gunneridae</taxon>
        <taxon>Pentapetalae</taxon>
        <taxon>rosids</taxon>
        <taxon>fabids</taxon>
        <taxon>Fabales</taxon>
        <taxon>Fabaceae</taxon>
        <taxon>Papilionoideae</taxon>
        <taxon>50 kb inversion clade</taxon>
        <taxon>NPAAA clade</taxon>
        <taxon>Hologalegina</taxon>
        <taxon>IRL clade</taxon>
        <taxon>Trifolieae</taxon>
        <taxon>Trifolium</taxon>
    </lineage>
</organism>
<dbReference type="EMBL" id="LXQA010209128">
    <property type="protein sequence ID" value="MCI33989.1"/>
    <property type="molecule type" value="Genomic_DNA"/>
</dbReference>
<evidence type="ECO:0000256" key="1">
    <source>
        <dbReference type="SAM" id="MobiDB-lite"/>
    </source>
</evidence>
<protein>
    <submittedName>
        <fullName evidence="2">Putative serine/threonine-protein kinase</fullName>
    </submittedName>
</protein>
<feature type="non-terminal residue" evidence="2">
    <location>
        <position position="42"/>
    </location>
</feature>
<keyword evidence="3" id="KW-1185">Reference proteome</keyword>
<dbReference type="GO" id="GO:0016301">
    <property type="term" value="F:kinase activity"/>
    <property type="evidence" value="ECO:0007669"/>
    <property type="project" value="UniProtKB-KW"/>
</dbReference>
<keyword evidence="2" id="KW-0418">Kinase</keyword>
<feature type="region of interest" description="Disordered" evidence="1">
    <location>
        <begin position="1"/>
        <end position="42"/>
    </location>
</feature>
<dbReference type="Proteomes" id="UP000265520">
    <property type="component" value="Unassembled WGS sequence"/>
</dbReference>
<evidence type="ECO:0000313" key="3">
    <source>
        <dbReference type="Proteomes" id="UP000265520"/>
    </source>
</evidence>